<organism evidence="9 10">
    <name type="scientific">Novosphingobium ovatum</name>
    <dbReference type="NCBI Taxonomy" id="1908523"/>
    <lineage>
        <taxon>Bacteria</taxon>
        <taxon>Pseudomonadati</taxon>
        <taxon>Pseudomonadota</taxon>
        <taxon>Alphaproteobacteria</taxon>
        <taxon>Sphingomonadales</taxon>
        <taxon>Sphingomonadaceae</taxon>
        <taxon>Novosphingobium</taxon>
    </lineage>
</organism>
<comment type="subcellular location">
    <subcellularLocation>
        <location evidence="1 7">Bacterial flagellum basal body</location>
    </subcellularLocation>
</comment>
<evidence type="ECO:0000256" key="2">
    <source>
        <dbReference type="ARBA" id="ARBA00009677"/>
    </source>
</evidence>
<evidence type="ECO:0000256" key="4">
    <source>
        <dbReference type="ARBA" id="ARBA00023143"/>
    </source>
</evidence>
<comment type="subunit">
    <text evidence="6">The basal body constitutes a major portion of the flagellar organelle and consists of a number of rings mounted on a central rod. In Gram-negative bacteria, at least four rings, L, P, S and M are present, whereas Gram-positive bacteria lack the L and P rings. The rod consists of about 26 subunits of FlgG in the distal portion, and FlgB, FlgC and FlgF build up the proximal portion of the rod with about 6 subunits each. Rod assembly occurs by export via the flagellum-specific pathway of its constituent proteins and by their incorporation into the rod structure in the probable order of FlgB, FlgC, FlgF and FlgG. Another protein, FliE, also assembles onto the stable rod structure.</text>
</comment>
<feature type="domain" description="Flagellar basal body rod protein N-terminal" evidence="8">
    <location>
        <begin position="19"/>
        <end position="45"/>
    </location>
</feature>
<comment type="caution">
    <text evidence="9">The sequence shown here is derived from an EMBL/GenBank/DDBJ whole genome shotgun (WGS) entry which is preliminary data.</text>
</comment>
<dbReference type="InterPro" id="IPR019776">
    <property type="entry name" value="Flagellar_basal_body_rod_CS"/>
</dbReference>
<dbReference type="PANTHER" id="PTHR30435">
    <property type="entry name" value="FLAGELLAR PROTEIN"/>
    <property type="match status" value="1"/>
</dbReference>
<accession>A0ABW9XG15</accession>
<evidence type="ECO:0000256" key="1">
    <source>
        <dbReference type="ARBA" id="ARBA00004117"/>
    </source>
</evidence>
<dbReference type="PANTHER" id="PTHR30435:SF12">
    <property type="entry name" value="FLAGELLAR BASAL BODY ROD PROTEIN FLGB"/>
    <property type="match status" value="1"/>
</dbReference>
<dbReference type="PROSITE" id="PS00588">
    <property type="entry name" value="FLAGELLA_BB_ROD"/>
    <property type="match status" value="1"/>
</dbReference>
<evidence type="ECO:0000313" key="10">
    <source>
        <dbReference type="Proteomes" id="UP000753724"/>
    </source>
</evidence>
<sequence length="124" mass="13282">MEQHVSDPASNRSLFGIHGMALELRSQRMGLLSSNIANAATPNYKARDLDFAAALKARMNGTGADQASTAATVYRVPVLPSMDGNTVEMGTEQIAFSQNAVAYSSSLTFLTDKVNSIRRSLKGE</sequence>
<keyword evidence="10" id="KW-1185">Reference proteome</keyword>
<dbReference type="InterPro" id="IPR001444">
    <property type="entry name" value="Flag_bb_rod_N"/>
</dbReference>
<dbReference type="InterPro" id="IPR006300">
    <property type="entry name" value="FlgB"/>
</dbReference>
<comment type="function">
    <text evidence="5 7">Structural component of flagellum, the bacterial motility apparatus. Part of the rod structure of flagellar basal body.</text>
</comment>
<evidence type="ECO:0000256" key="3">
    <source>
        <dbReference type="ARBA" id="ARBA00014376"/>
    </source>
</evidence>
<keyword evidence="4 7" id="KW-0975">Bacterial flagellum</keyword>
<protein>
    <recommendedName>
        <fullName evidence="3 7">Flagellar basal body rod protein FlgB</fullName>
    </recommendedName>
</protein>
<comment type="similarity">
    <text evidence="2 7">Belongs to the flagella basal body rod proteins family.</text>
</comment>
<proteinExistence type="inferred from homology"/>
<evidence type="ECO:0000259" key="8">
    <source>
        <dbReference type="Pfam" id="PF00460"/>
    </source>
</evidence>
<dbReference type="NCBIfam" id="TIGR01396">
    <property type="entry name" value="FlgB"/>
    <property type="match status" value="1"/>
</dbReference>
<dbReference type="Proteomes" id="UP000753724">
    <property type="component" value="Unassembled WGS sequence"/>
</dbReference>
<name>A0ABW9XG15_9SPHN</name>
<evidence type="ECO:0000256" key="6">
    <source>
        <dbReference type="ARBA" id="ARBA00026072"/>
    </source>
</evidence>
<keyword evidence="9" id="KW-0966">Cell projection</keyword>
<dbReference type="Pfam" id="PF00460">
    <property type="entry name" value="Flg_bb_rod"/>
    <property type="match status" value="1"/>
</dbReference>
<evidence type="ECO:0000256" key="7">
    <source>
        <dbReference type="PIRNR" id="PIRNR002889"/>
    </source>
</evidence>
<keyword evidence="9" id="KW-0282">Flagellum</keyword>
<dbReference type="PIRSF" id="PIRSF002889">
    <property type="entry name" value="Rod_FlgB"/>
    <property type="match status" value="1"/>
</dbReference>
<reference evidence="10" key="1">
    <citation type="submission" date="2020-01" db="EMBL/GenBank/DDBJ databases">
        <title>Sphingomonas sp. strain CSW-10.</title>
        <authorList>
            <person name="Chen W.-M."/>
        </authorList>
    </citation>
    <scope>NUCLEOTIDE SEQUENCE [LARGE SCALE GENOMIC DNA]</scope>
    <source>
        <strain evidence="10">FSY-8</strain>
    </source>
</reference>
<keyword evidence="9" id="KW-0969">Cilium</keyword>
<evidence type="ECO:0000313" key="9">
    <source>
        <dbReference type="EMBL" id="NBC37492.1"/>
    </source>
</evidence>
<gene>
    <name evidence="9" type="primary">flgB</name>
    <name evidence="9" type="ORF">GTZ99_13130</name>
</gene>
<dbReference type="EMBL" id="JAAAPO010000005">
    <property type="protein sequence ID" value="NBC37492.1"/>
    <property type="molecule type" value="Genomic_DNA"/>
</dbReference>
<evidence type="ECO:0000256" key="5">
    <source>
        <dbReference type="ARBA" id="ARBA00024934"/>
    </source>
</evidence>